<comment type="caution">
    <text evidence="1">The sequence shown here is derived from an EMBL/GenBank/DDBJ whole genome shotgun (WGS) entry which is preliminary data.</text>
</comment>
<organism evidence="1 2">
    <name type="scientific">Streptomyces caledonius</name>
    <dbReference type="NCBI Taxonomy" id="3134107"/>
    <lineage>
        <taxon>Bacteria</taxon>
        <taxon>Bacillati</taxon>
        <taxon>Actinomycetota</taxon>
        <taxon>Actinomycetes</taxon>
        <taxon>Kitasatosporales</taxon>
        <taxon>Streptomycetaceae</taxon>
        <taxon>Streptomyces</taxon>
    </lineage>
</organism>
<evidence type="ECO:0000313" key="1">
    <source>
        <dbReference type="EMBL" id="MEJ8641215.1"/>
    </source>
</evidence>
<sequence length="99" mass="10495">MAVGNVQRTVPAFQLTLFSSALFRLELLLSRVEGAEGHADHVDEGAGSILAPDETPDGIAVLFRMYDGPGDVAEHRGLSDPVSTDQNVNVSGGLCMRLD</sequence>
<protein>
    <submittedName>
        <fullName evidence="1">Uncharacterized protein</fullName>
    </submittedName>
</protein>
<dbReference type="Proteomes" id="UP001382904">
    <property type="component" value="Unassembled WGS sequence"/>
</dbReference>
<keyword evidence="2" id="KW-1185">Reference proteome</keyword>
<name>A0ABU8U006_9ACTN</name>
<gene>
    <name evidence="1" type="ORF">WKI68_06435</name>
</gene>
<reference evidence="1 2" key="1">
    <citation type="submission" date="2024-03" db="EMBL/GenBank/DDBJ databases">
        <title>Novel Streptomyces species of biotechnological and ecological value are a feature of Machair soil.</title>
        <authorList>
            <person name="Prole J.R."/>
            <person name="Goodfellow M."/>
            <person name="Allenby N."/>
            <person name="Ward A.C."/>
        </authorList>
    </citation>
    <scope>NUCLEOTIDE SEQUENCE [LARGE SCALE GENOMIC DNA]</scope>
    <source>
        <strain evidence="1 2">MS1.HAVA.3</strain>
    </source>
</reference>
<proteinExistence type="predicted"/>
<dbReference type="EMBL" id="JBBKAM010000002">
    <property type="protein sequence ID" value="MEJ8641215.1"/>
    <property type="molecule type" value="Genomic_DNA"/>
</dbReference>
<evidence type="ECO:0000313" key="2">
    <source>
        <dbReference type="Proteomes" id="UP001382904"/>
    </source>
</evidence>
<accession>A0ABU8U006</accession>